<dbReference type="AlphaFoldDB" id="A0A4C1XBJ0"/>
<dbReference type="EMBL" id="BGZK01000795">
    <property type="protein sequence ID" value="GBP60768.1"/>
    <property type="molecule type" value="Genomic_DNA"/>
</dbReference>
<organism evidence="2 3">
    <name type="scientific">Eumeta variegata</name>
    <name type="common">Bagworm moth</name>
    <name type="synonym">Eumeta japonica</name>
    <dbReference type="NCBI Taxonomy" id="151549"/>
    <lineage>
        <taxon>Eukaryota</taxon>
        <taxon>Metazoa</taxon>
        <taxon>Ecdysozoa</taxon>
        <taxon>Arthropoda</taxon>
        <taxon>Hexapoda</taxon>
        <taxon>Insecta</taxon>
        <taxon>Pterygota</taxon>
        <taxon>Neoptera</taxon>
        <taxon>Endopterygota</taxon>
        <taxon>Lepidoptera</taxon>
        <taxon>Glossata</taxon>
        <taxon>Ditrysia</taxon>
        <taxon>Tineoidea</taxon>
        <taxon>Psychidae</taxon>
        <taxon>Oiketicinae</taxon>
        <taxon>Eumeta</taxon>
    </lineage>
</organism>
<evidence type="ECO:0000313" key="2">
    <source>
        <dbReference type="EMBL" id="GBP60768.1"/>
    </source>
</evidence>
<reference evidence="2 3" key="1">
    <citation type="journal article" date="2019" name="Commun. Biol.">
        <title>The bagworm genome reveals a unique fibroin gene that provides high tensile strength.</title>
        <authorList>
            <person name="Kono N."/>
            <person name="Nakamura H."/>
            <person name="Ohtoshi R."/>
            <person name="Tomita M."/>
            <person name="Numata K."/>
            <person name="Arakawa K."/>
        </authorList>
    </citation>
    <scope>NUCLEOTIDE SEQUENCE [LARGE SCALE GENOMIC DNA]</scope>
</reference>
<keyword evidence="1" id="KW-0472">Membrane</keyword>
<dbReference type="Proteomes" id="UP000299102">
    <property type="component" value="Unassembled WGS sequence"/>
</dbReference>
<proteinExistence type="predicted"/>
<keyword evidence="1" id="KW-0812">Transmembrane</keyword>
<feature type="transmembrane region" description="Helical" evidence="1">
    <location>
        <begin position="91"/>
        <end position="111"/>
    </location>
</feature>
<keyword evidence="3" id="KW-1185">Reference proteome</keyword>
<gene>
    <name evidence="2" type="ORF">EVAR_41107_1</name>
</gene>
<keyword evidence="1" id="KW-1133">Transmembrane helix</keyword>
<name>A0A4C1XBJ0_EUMVA</name>
<accession>A0A4C1XBJ0</accession>
<evidence type="ECO:0000313" key="3">
    <source>
        <dbReference type="Proteomes" id="UP000299102"/>
    </source>
</evidence>
<sequence length="124" mass="14078">MTSERRNGFLGRYIFTSAREAGPRRGARLGGCSAVGGRIYNRAPFRLRFDSLQIPRRQLRMGRFIFKNVLSGNARRLSSSHYAALRVGTNLLLLFLFLKNRLIFFFCLPAVGASFNPSTSRCRD</sequence>
<evidence type="ECO:0000256" key="1">
    <source>
        <dbReference type="SAM" id="Phobius"/>
    </source>
</evidence>
<comment type="caution">
    <text evidence="2">The sequence shown here is derived from an EMBL/GenBank/DDBJ whole genome shotgun (WGS) entry which is preliminary data.</text>
</comment>
<protein>
    <submittedName>
        <fullName evidence="2">Uncharacterized protein</fullName>
    </submittedName>
</protein>